<accession>A0A7S0SUM0</accession>
<sequence length="106" mass="11809">MLHLPTMRGVFLPALVLPTKDVHEVFRLHLNAFAVIELDLPPLDVRKALMADETFLAVEECISAESHQANIKLETQVSSQQPRNFGVQGSGWNRYHGAMCRGDVIA</sequence>
<proteinExistence type="predicted"/>
<reference evidence="1" key="1">
    <citation type="submission" date="2021-01" db="EMBL/GenBank/DDBJ databases">
        <authorList>
            <person name="Corre E."/>
            <person name="Pelletier E."/>
            <person name="Niang G."/>
            <person name="Scheremetjew M."/>
            <person name="Finn R."/>
            <person name="Kale V."/>
            <person name="Holt S."/>
            <person name="Cochrane G."/>
            <person name="Meng A."/>
            <person name="Brown T."/>
            <person name="Cohen L."/>
        </authorList>
    </citation>
    <scope>NUCLEOTIDE SEQUENCE</scope>
    <source>
        <strain evidence="1">SL-175</strain>
    </source>
</reference>
<protein>
    <submittedName>
        <fullName evidence="1">Uncharacterized protein</fullName>
    </submittedName>
</protein>
<name>A0A7S0SUM0_9CHLO</name>
<evidence type="ECO:0000313" key="1">
    <source>
        <dbReference type="EMBL" id="CAD8715753.1"/>
    </source>
</evidence>
<organism evidence="1">
    <name type="scientific">Mantoniella antarctica</name>
    <dbReference type="NCBI Taxonomy" id="81844"/>
    <lineage>
        <taxon>Eukaryota</taxon>
        <taxon>Viridiplantae</taxon>
        <taxon>Chlorophyta</taxon>
        <taxon>Mamiellophyceae</taxon>
        <taxon>Mamiellales</taxon>
        <taxon>Mamiellaceae</taxon>
        <taxon>Mantoniella</taxon>
    </lineage>
</organism>
<dbReference type="AlphaFoldDB" id="A0A7S0SUM0"/>
<gene>
    <name evidence="1" type="ORF">MANT1106_LOCUS16938</name>
</gene>
<dbReference type="EMBL" id="HBFC01028280">
    <property type="protein sequence ID" value="CAD8715753.1"/>
    <property type="molecule type" value="Transcribed_RNA"/>
</dbReference>